<keyword evidence="1" id="KW-1133">Transmembrane helix</keyword>
<keyword evidence="4" id="KW-1185">Reference proteome</keyword>
<evidence type="ECO:0000313" key="3">
    <source>
        <dbReference type="EMBL" id="GAP04213.1"/>
    </source>
</evidence>
<reference evidence="2 4" key="2">
    <citation type="submission" date="2023-10" db="EMBL/GenBank/DDBJ databases">
        <authorList>
            <person name="Botero Cardona J."/>
        </authorList>
    </citation>
    <scope>NUCLEOTIDE SEQUENCE [LARGE SCALE GENOMIC DNA]</scope>
    <source>
        <strain evidence="2 4">R-53137</strain>
    </source>
</reference>
<keyword evidence="1" id="KW-0472">Membrane</keyword>
<dbReference type="STRING" id="709323.GCA_001047135_00758"/>
<organism evidence="3">
    <name type="scientific">Fructobacillus tropaeoli</name>
    <dbReference type="NCBI Taxonomy" id="709323"/>
    <lineage>
        <taxon>Bacteria</taxon>
        <taxon>Bacillati</taxon>
        <taxon>Bacillota</taxon>
        <taxon>Bacilli</taxon>
        <taxon>Lactobacillales</taxon>
        <taxon>Lactobacillaceae</taxon>
        <taxon>Fructobacillus</taxon>
    </lineage>
</organism>
<proteinExistence type="predicted"/>
<dbReference type="Proteomes" id="UP001314262">
    <property type="component" value="Unassembled WGS sequence"/>
</dbReference>
<dbReference type="AlphaFoldDB" id="A0A3F3HFD7"/>
<evidence type="ECO:0000313" key="2">
    <source>
        <dbReference type="EMBL" id="CAK1251409.1"/>
    </source>
</evidence>
<dbReference type="EMBL" id="CAUZLT010000005">
    <property type="protein sequence ID" value="CAK1251409.1"/>
    <property type="molecule type" value="Genomic_DNA"/>
</dbReference>
<name>A0A3F3HFD7_9LACO</name>
<dbReference type="EMBL" id="DF968080">
    <property type="protein sequence ID" value="GAP04213.1"/>
    <property type="molecule type" value="Genomic_DNA"/>
</dbReference>
<evidence type="ECO:0000313" key="4">
    <source>
        <dbReference type="Proteomes" id="UP001314262"/>
    </source>
</evidence>
<protein>
    <submittedName>
        <fullName evidence="3">Uncharacterized protein</fullName>
    </submittedName>
</protein>
<keyword evidence="1" id="KW-0812">Transmembrane</keyword>
<accession>A0A3F3HFD7</accession>
<gene>
    <name evidence="3" type="ORF">FTRO_0031550</name>
    <name evidence="2" type="ORF">R53137_KAKDMLNK_01337</name>
</gene>
<feature type="transmembrane region" description="Helical" evidence="1">
    <location>
        <begin position="15"/>
        <end position="34"/>
    </location>
</feature>
<evidence type="ECO:0000256" key="1">
    <source>
        <dbReference type="SAM" id="Phobius"/>
    </source>
</evidence>
<sequence length="106" mass="12513">MFNNQPRQQRNRQPAYLLLPTILALTLIGLLFFLQTKIFHQKLHSQLLLLETTTIDTRQIEASRLFYQDNQQSGQIQGDPWLIESGEKQIKITNKHQDYWRPLLAP</sequence>
<reference evidence="3" key="1">
    <citation type="journal article" date="2015" name="BMC Genomics">
        <title>Comparative genomics of Fructobacillus spp. and Leuconostoc spp. reveals niche-specific evolution of Fructobacillus spp.</title>
        <authorList>
            <person name="Endo A."/>
            <person name="Tanizawa Y."/>
            <person name="Tanaka N."/>
            <person name="Maeno S."/>
            <person name="Kumar H."/>
            <person name="Shiwa Y."/>
            <person name="Okada S."/>
            <person name="Yoshikawa H."/>
            <person name="Dicks L."/>
            <person name="Nakagawa J."/>
            <person name="Arita M."/>
        </authorList>
    </citation>
    <scope>NUCLEOTIDE SEQUENCE [LARGE SCALE GENOMIC DNA]</scope>
    <source>
        <strain evidence="3">F214-1</strain>
    </source>
</reference>
<dbReference type="RefSeq" id="WP_059393644.1">
    <property type="nucleotide sequence ID" value="NZ_BOJU01000005.1"/>
</dbReference>
<dbReference type="Proteomes" id="UP000064514">
    <property type="component" value="Unassembled WGS sequence"/>
</dbReference>